<dbReference type="InterPro" id="IPR032812">
    <property type="entry name" value="SbsA_Ig"/>
</dbReference>
<comment type="caution">
    <text evidence="4">The sequence shown here is derived from an EMBL/GenBank/DDBJ whole genome shotgun (WGS) entry which is preliminary data.</text>
</comment>
<feature type="compositionally biased region" description="Basic and acidic residues" evidence="2">
    <location>
        <begin position="378"/>
        <end position="424"/>
    </location>
</feature>
<evidence type="ECO:0000313" key="5">
    <source>
        <dbReference type="Proteomes" id="UP001596058"/>
    </source>
</evidence>
<evidence type="ECO:0000256" key="1">
    <source>
        <dbReference type="ARBA" id="ARBA00022729"/>
    </source>
</evidence>
<sequence length="424" mass="46346">MEPPVQRLRAPRRSGITARRVTSDWDELELTWSDQPSVTSVGTNTEYGGYKSATCAGSFNYKWNLIHLVNTIVQAWANGEPNYGIQLTAGNESDITNWRRYRTRESTYPSPTHAPRLSVDFERPAPARQETVVIAVPEPLDTLPTNYDEAVAMSTRTGTTAEEFASIDVPDAVLNATLANHNGMADTVGTDKLTPDDPNAPEPDDTGGSGAEDILAPRVLTHEPAADALDVPLDAVVRMTFTEPVGFAEARVRATDGTAVLGSLAYSNEDRVMMFTPAQPLEPGTTYPVEVAWAMDGSENTMEPYSWSFRIVDQAAGRWTFDEGSGSTAADSSGNDHDASLNDTRGVDRRQERERDLQRAVTGADRRLAVGGQAGQDGRGRRRDDRDEHHLRPAGREDVQDRGRGRSGADEAWQRLGADRHHSG</sequence>
<feature type="domain" description="SbsA Ig-like" evidence="3">
    <location>
        <begin position="216"/>
        <end position="310"/>
    </location>
</feature>
<accession>A0ABW1D072</accession>
<gene>
    <name evidence="4" type="ORF">ACFPZ3_39940</name>
</gene>
<evidence type="ECO:0000313" key="4">
    <source>
        <dbReference type="EMBL" id="MFC5830066.1"/>
    </source>
</evidence>
<dbReference type="EMBL" id="JBHSPA010000052">
    <property type="protein sequence ID" value="MFC5830066.1"/>
    <property type="molecule type" value="Genomic_DNA"/>
</dbReference>
<name>A0ABW1D072_9ACTN</name>
<keyword evidence="1" id="KW-0732">Signal</keyword>
<reference evidence="5" key="1">
    <citation type="journal article" date="2019" name="Int. J. Syst. Evol. Microbiol.">
        <title>The Global Catalogue of Microorganisms (GCM) 10K type strain sequencing project: providing services to taxonomists for standard genome sequencing and annotation.</title>
        <authorList>
            <consortium name="The Broad Institute Genomics Platform"/>
            <consortium name="The Broad Institute Genome Sequencing Center for Infectious Disease"/>
            <person name="Wu L."/>
            <person name="Ma J."/>
        </authorList>
    </citation>
    <scope>NUCLEOTIDE SEQUENCE [LARGE SCALE GENOMIC DNA]</scope>
    <source>
        <strain evidence="5">CCUG 53903</strain>
    </source>
</reference>
<feature type="region of interest" description="Disordered" evidence="2">
    <location>
        <begin position="185"/>
        <end position="212"/>
    </location>
</feature>
<proteinExistence type="predicted"/>
<dbReference type="NCBIfam" id="NF033679">
    <property type="entry name" value="DNRLRE_dom"/>
    <property type="match status" value="1"/>
</dbReference>
<organism evidence="4 5">
    <name type="scientific">Nonomuraea insulae</name>
    <dbReference type="NCBI Taxonomy" id="1616787"/>
    <lineage>
        <taxon>Bacteria</taxon>
        <taxon>Bacillati</taxon>
        <taxon>Actinomycetota</taxon>
        <taxon>Actinomycetes</taxon>
        <taxon>Streptosporangiales</taxon>
        <taxon>Streptosporangiaceae</taxon>
        <taxon>Nonomuraea</taxon>
    </lineage>
</organism>
<dbReference type="Proteomes" id="UP001596058">
    <property type="component" value="Unassembled WGS sequence"/>
</dbReference>
<protein>
    <submittedName>
        <fullName evidence="4">DNRLRE domain-containing protein</fullName>
    </submittedName>
</protein>
<evidence type="ECO:0000259" key="3">
    <source>
        <dbReference type="Pfam" id="PF13205"/>
    </source>
</evidence>
<feature type="region of interest" description="Disordered" evidence="2">
    <location>
        <begin position="322"/>
        <end position="424"/>
    </location>
</feature>
<dbReference type="RefSeq" id="WP_379519559.1">
    <property type="nucleotide sequence ID" value="NZ_JBHSPA010000052.1"/>
</dbReference>
<evidence type="ECO:0000256" key="2">
    <source>
        <dbReference type="SAM" id="MobiDB-lite"/>
    </source>
</evidence>
<feature type="compositionally biased region" description="Basic and acidic residues" evidence="2">
    <location>
        <begin position="334"/>
        <end position="368"/>
    </location>
</feature>
<keyword evidence="5" id="KW-1185">Reference proteome</keyword>
<dbReference type="Pfam" id="PF13205">
    <property type="entry name" value="Big_5"/>
    <property type="match status" value="1"/>
</dbReference>
<dbReference type="Gene3D" id="2.60.40.3710">
    <property type="match status" value="1"/>
</dbReference>